<evidence type="ECO:0000256" key="3">
    <source>
        <dbReference type="ARBA" id="ARBA00022989"/>
    </source>
</evidence>
<accession>A0A1B7XR21</accession>
<feature type="transmembrane region" description="Helical" evidence="6">
    <location>
        <begin position="370"/>
        <end position="393"/>
    </location>
</feature>
<dbReference type="RefSeq" id="XP_018150724.1">
    <property type="nucleotide sequence ID" value="XM_018309481.1"/>
</dbReference>
<feature type="transmembrane region" description="Helical" evidence="6">
    <location>
        <begin position="207"/>
        <end position="231"/>
    </location>
</feature>
<evidence type="ECO:0000256" key="4">
    <source>
        <dbReference type="ARBA" id="ARBA00023136"/>
    </source>
</evidence>
<gene>
    <name evidence="9" type="ORF">CH63R_14507</name>
</gene>
<evidence type="ECO:0000256" key="7">
    <source>
        <dbReference type="SAM" id="SignalP"/>
    </source>
</evidence>
<evidence type="ECO:0000256" key="5">
    <source>
        <dbReference type="ARBA" id="ARBA00038359"/>
    </source>
</evidence>
<dbReference type="PANTHER" id="PTHR33048:SF47">
    <property type="entry name" value="INTEGRAL MEMBRANE PROTEIN-RELATED"/>
    <property type="match status" value="1"/>
</dbReference>
<keyword evidence="7" id="KW-0732">Signal</keyword>
<protein>
    <submittedName>
        <fullName evidence="9">EC21 protein</fullName>
    </submittedName>
</protein>
<keyword evidence="2 6" id="KW-0812">Transmembrane</keyword>
<comment type="caution">
    <text evidence="9">The sequence shown here is derived from an EMBL/GenBank/DDBJ whole genome shotgun (WGS) entry which is preliminary data.</text>
</comment>
<evidence type="ECO:0000256" key="1">
    <source>
        <dbReference type="ARBA" id="ARBA00004141"/>
    </source>
</evidence>
<dbReference type="KEGG" id="chig:CH63R_14507"/>
<feature type="signal peptide" evidence="7">
    <location>
        <begin position="1"/>
        <end position="24"/>
    </location>
</feature>
<keyword evidence="4 6" id="KW-0472">Membrane</keyword>
<dbReference type="VEuPathDB" id="FungiDB:CH63R_14507"/>
<reference evidence="10" key="1">
    <citation type="journal article" date="2017" name="BMC Genomics">
        <title>Gapless genome assembly of Colletotrichum higginsianum reveals chromosome structure and association of transposable elements with secondary metabolite gene clusters.</title>
        <authorList>
            <person name="Dallery J.-F."/>
            <person name="Lapalu N."/>
            <person name="Zampounis A."/>
            <person name="Pigne S."/>
            <person name="Luyten I."/>
            <person name="Amselem J."/>
            <person name="Wittenberg A.H.J."/>
            <person name="Zhou S."/>
            <person name="de Queiroz M.V."/>
            <person name="Robin G.P."/>
            <person name="Auger A."/>
            <person name="Hainaut M."/>
            <person name="Henrissat B."/>
            <person name="Kim K.-T."/>
            <person name="Lee Y.-H."/>
            <person name="Lespinet O."/>
            <person name="Schwartz D.C."/>
            <person name="Thon M.R."/>
            <person name="O'Connell R.J."/>
        </authorList>
    </citation>
    <scope>NUCLEOTIDE SEQUENCE [LARGE SCALE GENOMIC DNA]</scope>
    <source>
        <strain evidence="10">IMI 349063</strain>
    </source>
</reference>
<dbReference type="GeneID" id="28873588"/>
<dbReference type="PANTHER" id="PTHR33048">
    <property type="entry name" value="PTH11-LIKE INTEGRAL MEMBRANE PROTEIN (AFU_ORTHOLOGUE AFUA_5G11245)"/>
    <property type="match status" value="1"/>
</dbReference>
<dbReference type="EMBL" id="LTAN01000011">
    <property type="protein sequence ID" value="OBR02206.1"/>
    <property type="molecule type" value="Genomic_DNA"/>
</dbReference>
<feature type="transmembrane region" description="Helical" evidence="6">
    <location>
        <begin position="285"/>
        <end position="303"/>
    </location>
</feature>
<dbReference type="InterPro" id="IPR049326">
    <property type="entry name" value="Rhodopsin_dom_fungi"/>
</dbReference>
<keyword evidence="10" id="KW-1185">Reference proteome</keyword>
<dbReference type="Pfam" id="PF20684">
    <property type="entry name" value="Fung_rhodopsin"/>
    <property type="match status" value="1"/>
</dbReference>
<dbReference type="AlphaFoldDB" id="A0A1B7XR21"/>
<comment type="similarity">
    <text evidence="5">Belongs to the SAT4 family.</text>
</comment>
<evidence type="ECO:0000313" key="10">
    <source>
        <dbReference type="Proteomes" id="UP000092177"/>
    </source>
</evidence>
<proteinExistence type="inferred from homology"/>
<organism evidence="9 10">
    <name type="scientific">Colletotrichum higginsianum (strain IMI 349063)</name>
    <name type="common">Crucifer anthracnose fungus</name>
    <dbReference type="NCBI Taxonomy" id="759273"/>
    <lineage>
        <taxon>Eukaryota</taxon>
        <taxon>Fungi</taxon>
        <taxon>Dikarya</taxon>
        <taxon>Ascomycota</taxon>
        <taxon>Pezizomycotina</taxon>
        <taxon>Sordariomycetes</taxon>
        <taxon>Hypocreomycetidae</taxon>
        <taxon>Glomerellales</taxon>
        <taxon>Glomerellaceae</taxon>
        <taxon>Colletotrichum</taxon>
        <taxon>Colletotrichum destructivum species complex</taxon>
    </lineage>
</organism>
<feature type="chain" id="PRO_5008600982" evidence="7">
    <location>
        <begin position="25"/>
        <end position="426"/>
    </location>
</feature>
<evidence type="ECO:0000313" key="9">
    <source>
        <dbReference type="EMBL" id="OBR02206.1"/>
    </source>
</evidence>
<feature type="transmembrane region" description="Helical" evidence="6">
    <location>
        <begin position="251"/>
        <end position="273"/>
    </location>
</feature>
<feature type="domain" description="Rhodopsin" evidence="8">
    <location>
        <begin position="190"/>
        <end position="421"/>
    </location>
</feature>
<evidence type="ECO:0000256" key="2">
    <source>
        <dbReference type="ARBA" id="ARBA00022692"/>
    </source>
</evidence>
<dbReference type="InterPro" id="IPR052337">
    <property type="entry name" value="SAT4-like"/>
</dbReference>
<sequence length="426" mass="47688">MRPASPAYLAYLFLLRQWPFFASCFEVPDSSNLSSWSLPSCFAPCMRTWCGIFLEGADLINNTACICNETVGKVFNDVTNTCLQDKSDCSSREYWSVLLSLPAFSHIYGTLLHAITTSSPVLCRRLTSNPFDLSWVPHFGFQNFKFSSGSHNEYADKCGFGKVIEEFKDNPSYVPHIATIVGVETICLGVRLASKVYRFTSWGLDDFLIVAAYIPSVATLPLTIIKARVGYNPNFWTLKFDNITLFSKANIAYSILCTVSLGLTKLSFVLFLLRIFSTCSKKYKWVLWGTIMLIVCLTLSFILNQFLMCNRASCLWENTMEPLQGCRCHDAWEGTGGFPAMNAALDVWLIILPVSQVVRTGWHWRQKCHAAAIFGLGFLPAIAAVMRVVSVLLRDNSAGSDPLDLQLWYALESATAFIVACPYHSR</sequence>
<name>A0A1B7XR21_COLHI</name>
<feature type="transmembrane region" description="Helical" evidence="6">
    <location>
        <begin position="340"/>
        <end position="358"/>
    </location>
</feature>
<dbReference type="GO" id="GO:0016020">
    <property type="term" value="C:membrane"/>
    <property type="evidence" value="ECO:0007669"/>
    <property type="project" value="UniProtKB-SubCell"/>
</dbReference>
<evidence type="ECO:0000256" key="6">
    <source>
        <dbReference type="SAM" id="Phobius"/>
    </source>
</evidence>
<keyword evidence="3 6" id="KW-1133">Transmembrane helix</keyword>
<comment type="subcellular location">
    <subcellularLocation>
        <location evidence="1">Membrane</location>
        <topology evidence="1">Multi-pass membrane protein</topology>
    </subcellularLocation>
</comment>
<dbReference type="Proteomes" id="UP000092177">
    <property type="component" value="Chromosome 11"/>
</dbReference>
<evidence type="ECO:0000259" key="8">
    <source>
        <dbReference type="Pfam" id="PF20684"/>
    </source>
</evidence>